<dbReference type="EMBL" id="LAZR01006513">
    <property type="protein sequence ID" value="KKM91584.1"/>
    <property type="molecule type" value="Genomic_DNA"/>
</dbReference>
<evidence type="ECO:0000313" key="1">
    <source>
        <dbReference type="EMBL" id="KKM91584.1"/>
    </source>
</evidence>
<name>A0A0F9L9J1_9ZZZZ</name>
<dbReference type="AlphaFoldDB" id="A0A0F9L9J1"/>
<comment type="caution">
    <text evidence="1">The sequence shown here is derived from an EMBL/GenBank/DDBJ whole genome shotgun (WGS) entry which is preliminary data.</text>
</comment>
<accession>A0A0F9L9J1</accession>
<reference evidence="1" key="1">
    <citation type="journal article" date="2015" name="Nature">
        <title>Complex archaea that bridge the gap between prokaryotes and eukaryotes.</title>
        <authorList>
            <person name="Spang A."/>
            <person name="Saw J.H."/>
            <person name="Jorgensen S.L."/>
            <person name="Zaremba-Niedzwiedzka K."/>
            <person name="Martijn J."/>
            <person name="Lind A.E."/>
            <person name="van Eijk R."/>
            <person name="Schleper C."/>
            <person name="Guy L."/>
            <person name="Ettema T.J."/>
        </authorList>
    </citation>
    <scope>NUCLEOTIDE SEQUENCE</scope>
</reference>
<gene>
    <name evidence="1" type="ORF">LCGC14_1226960</name>
</gene>
<protein>
    <submittedName>
        <fullName evidence="1">Uncharacterized protein</fullName>
    </submittedName>
</protein>
<proteinExistence type="predicted"/>
<organism evidence="1">
    <name type="scientific">marine sediment metagenome</name>
    <dbReference type="NCBI Taxonomy" id="412755"/>
    <lineage>
        <taxon>unclassified sequences</taxon>
        <taxon>metagenomes</taxon>
        <taxon>ecological metagenomes</taxon>
    </lineage>
</organism>
<sequence>MNVTELKYQVEKGHDHHFFTRDTMKFFGDTMRNYGVRDGGPMPYHWDDTGNNYSETPRTIEVWELYRKRPVKHGLNKSAYFDKKTYRRVFSS</sequence>